<evidence type="ECO:0000256" key="5">
    <source>
        <dbReference type="ARBA" id="ARBA00023043"/>
    </source>
</evidence>
<feature type="transmembrane region" description="Helical" evidence="9">
    <location>
        <begin position="510"/>
        <end position="530"/>
    </location>
</feature>
<comment type="subcellular location">
    <subcellularLocation>
        <location evidence="1">Membrane</location>
        <topology evidence="1">Multi-pass membrane protein</topology>
    </subcellularLocation>
</comment>
<evidence type="ECO:0000256" key="9">
    <source>
        <dbReference type="SAM" id="Phobius"/>
    </source>
</evidence>
<evidence type="ECO:0000256" key="2">
    <source>
        <dbReference type="ARBA" id="ARBA00022692"/>
    </source>
</evidence>
<evidence type="ECO:0000259" key="10">
    <source>
        <dbReference type="Pfam" id="PF13962"/>
    </source>
</evidence>
<dbReference type="HOGENOM" id="CLU_000134_47_3_1"/>
<sequence length="575" mass="64440">MDPRLLEAIAGNDALALTSLVRENEGILEQRTTNSLNTALHLALRFGSNNLVMEIIKLQPNLVATENRKLETPLHEACRAGNAEAVMLLLESNPWIACNLNCENQSPLFIACSNGRLNLIKLLLNQPWLQGLEDDADLTCAHEAASKGHIEKMREILKIFPDMGRKVDRNGRSPLHYACSKGHLDITKMLLKHDLDLAFQFDNNGYTPLHLAAMNDDWFSVRPISSTDQTRMGTQSCIGHTVLDILNQAGYTSEIQLLKESIKRAGDRTGIAFPEIQSPREALEQQFELLLETGSQHEYAHDNRVPELLPRSVMATNSRVNLLPRQAHEKPEIENADSLQCESSQRTKRSPPISMRQCRRHSRRNRQDMIEFYKYGQHKQHNAYKEALQNARNTITIVAVLIATVTFSAGISPPGGVYQEGLLKGKSMVGRTIAFKVFVISNNIALFTSLSIVIFLVSIIPFQRKPLMRFLIIAHKVMWLAVSFMTKAFVAATCIIVPHGHGNGWLREASAAIGAGSVVLAFICLGVMLARHMVRKVKWRKEKGERKETNNESKSHSHSSNSDQESAKYLGYHAY</sequence>
<dbReference type="PANTHER" id="PTHR24186:SF38">
    <property type="entry name" value="ANKYRIN REPEAT FAMILY PROTEIN"/>
    <property type="match status" value="1"/>
</dbReference>
<dbReference type="Pfam" id="PF12796">
    <property type="entry name" value="Ank_2"/>
    <property type="match status" value="2"/>
</dbReference>
<feature type="transmembrane region" description="Helical" evidence="9">
    <location>
        <begin position="433"/>
        <end position="457"/>
    </location>
</feature>
<dbReference type="Pfam" id="PF13962">
    <property type="entry name" value="PGG"/>
    <property type="match status" value="1"/>
</dbReference>
<feature type="domain" description="PGG" evidence="10">
    <location>
        <begin position="386"/>
        <end position="495"/>
    </location>
</feature>
<dbReference type="PROSITE" id="PS50088">
    <property type="entry name" value="ANK_REPEAT"/>
    <property type="match status" value="1"/>
</dbReference>
<feature type="compositionally biased region" description="Basic and acidic residues" evidence="8">
    <location>
        <begin position="542"/>
        <end position="555"/>
    </location>
</feature>
<dbReference type="OMA" id="YAMHIEA"/>
<name>A0A061GCK9_THECC</name>
<keyword evidence="6 9" id="KW-0472">Membrane</keyword>
<dbReference type="PANTHER" id="PTHR24186">
    <property type="entry name" value="PROTEIN PHOSPHATASE 1 REGULATORY SUBUNIT"/>
    <property type="match status" value="1"/>
</dbReference>
<evidence type="ECO:0000256" key="1">
    <source>
        <dbReference type="ARBA" id="ARBA00004141"/>
    </source>
</evidence>
<dbReference type="InterPro" id="IPR002110">
    <property type="entry name" value="Ankyrin_rpt"/>
</dbReference>
<dbReference type="SMART" id="SM00248">
    <property type="entry name" value="ANK"/>
    <property type="match status" value="6"/>
</dbReference>
<dbReference type="Gramene" id="EOY26887">
    <property type="protein sequence ID" value="EOY26887"/>
    <property type="gene ID" value="TCM_028855"/>
</dbReference>
<evidence type="ECO:0000313" key="11">
    <source>
        <dbReference type="EMBL" id="EOY26887.1"/>
    </source>
</evidence>
<accession>A0A061GCK9</accession>
<feature type="region of interest" description="Disordered" evidence="8">
    <location>
        <begin position="540"/>
        <end position="568"/>
    </location>
</feature>
<dbReference type="SUPFAM" id="SSF48403">
    <property type="entry name" value="Ankyrin repeat"/>
    <property type="match status" value="1"/>
</dbReference>
<dbReference type="AlphaFoldDB" id="A0A061GCK9"/>
<evidence type="ECO:0000313" key="12">
    <source>
        <dbReference type="Proteomes" id="UP000026915"/>
    </source>
</evidence>
<reference evidence="11 12" key="1">
    <citation type="journal article" date="2013" name="Genome Biol.">
        <title>The genome sequence of the most widely cultivated cacao type and its use to identify candidate genes regulating pod color.</title>
        <authorList>
            <person name="Motamayor J.C."/>
            <person name="Mockaitis K."/>
            <person name="Schmutz J."/>
            <person name="Haiminen N."/>
            <person name="Iii D.L."/>
            <person name="Cornejo O."/>
            <person name="Findley S.D."/>
            <person name="Zheng P."/>
            <person name="Utro F."/>
            <person name="Royaert S."/>
            <person name="Saski C."/>
            <person name="Jenkins J."/>
            <person name="Podicheti R."/>
            <person name="Zhao M."/>
            <person name="Scheffler B.E."/>
            <person name="Stack J.C."/>
            <person name="Feltus F.A."/>
            <person name="Mustiga G.M."/>
            <person name="Amores F."/>
            <person name="Phillips W."/>
            <person name="Marelli J.P."/>
            <person name="May G.D."/>
            <person name="Shapiro H."/>
            <person name="Ma J."/>
            <person name="Bustamante C.D."/>
            <person name="Schnell R.J."/>
            <person name="Main D."/>
            <person name="Gilbert D."/>
            <person name="Parida L."/>
            <person name="Kuhn D.N."/>
        </authorList>
    </citation>
    <scope>NUCLEOTIDE SEQUENCE [LARGE SCALE GENOMIC DNA]</scope>
    <source>
        <strain evidence="12">cv. Matina 1-6</strain>
    </source>
</reference>
<keyword evidence="3" id="KW-0677">Repeat</keyword>
<evidence type="ECO:0000256" key="3">
    <source>
        <dbReference type="ARBA" id="ARBA00022737"/>
    </source>
</evidence>
<dbReference type="InterPro" id="IPR026961">
    <property type="entry name" value="PGG_dom"/>
</dbReference>
<dbReference type="InterPro" id="IPR036770">
    <property type="entry name" value="Ankyrin_rpt-contain_sf"/>
</dbReference>
<keyword evidence="4 9" id="KW-1133">Transmembrane helix</keyword>
<feature type="region of interest" description="Disordered" evidence="8">
    <location>
        <begin position="323"/>
        <end position="362"/>
    </location>
</feature>
<dbReference type="Proteomes" id="UP000026915">
    <property type="component" value="Chromosome 6"/>
</dbReference>
<keyword evidence="12" id="KW-1185">Reference proteome</keyword>
<dbReference type="Gene3D" id="1.25.40.20">
    <property type="entry name" value="Ankyrin repeat-containing domain"/>
    <property type="match status" value="2"/>
</dbReference>
<dbReference type="EMBL" id="CM001884">
    <property type="protein sequence ID" value="EOY26887.1"/>
    <property type="molecule type" value="Genomic_DNA"/>
</dbReference>
<gene>
    <name evidence="11" type="ORF">TCM_028855</name>
</gene>
<dbReference type="eggNOG" id="KOG0504">
    <property type="taxonomic scope" value="Eukaryota"/>
</dbReference>
<organism evidence="11 12">
    <name type="scientific">Theobroma cacao</name>
    <name type="common">Cacao</name>
    <name type="synonym">Cocoa</name>
    <dbReference type="NCBI Taxonomy" id="3641"/>
    <lineage>
        <taxon>Eukaryota</taxon>
        <taxon>Viridiplantae</taxon>
        <taxon>Streptophyta</taxon>
        <taxon>Embryophyta</taxon>
        <taxon>Tracheophyta</taxon>
        <taxon>Spermatophyta</taxon>
        <taxon>Magnoliopsida</taxon>
        <taxon>eudicotyledons</taxon>
        <taxon>Gunneridae</taxon>
        <taxon>Pentapetalae</taxon>
        <taxon>rosids</taxon>
        <taxon>malvids</taxon>
        <taxon>Malvales</taxon>
        <taxon>Malvaceae</taxon>
        <taxon>Byttnerioideae</taxon>
        <taxon>Theobroma</taxon>
    </lineage>
</organism>
<keyword evidence="2 9" id="KW-0812">Transmembrane</keyword>
<protein>
    <submittedName>
        <fullName evidence="11">Ankyrin repeat family protein, putative</fullName>
    </submittedName>
</protein>
<proteinExistence type="predicted"/>
<dbReference type="STRING" id="3641.A0A061GCK9"/>
<dbReference type="PROSITE" id="PS50297">
    <property type="entry name" value="ANK_REP_REGION"/>
    <property type="match status" value="1"/>
</dbReference>
<feature type="transmembrane region" description="Helical" evidence="9">
    <location>
        <begin position="394"/>
        <end position="413"/>
    </location>
</feature>
<evidence type="ECO:0000256" key="6">
    <source>
        <dbReference type="ARBA" id="ARBA00023136"/>
    </source>
</evidence>
<evidence type="ECO:0000256" key="4">
    <source>
        <dbReference type="ARBA" id="ARBA00022989"/>
    </source>
</evidence>
<dbReference type="GO" id="GO:0016020">
    <property type="term" value="C:membrane"/>
    <property type="evidence" value="ECO:0000318"/>
    <property type="project" value="GO_Central"/>
</dbReference>
<keyword evidence="5 7" id="KW-0040">ANK repeat</keyword>
<evidence type="ECO:0000256" key="8">
    <source>
        <dbReference type="SAM" id="MobiDB-lite"/>
    </source>
</evidence>
<feature type="repeat" description="ANK" evidence="7">
    <location>
        <begin position="170"/>
        <end position="202"/>
    </location>
</feature>
<evidence type="ECO:0000256" key="7">
    <source>
        <dbReference type="PROSITE-ProRule" id="PRU00023"/>
    </source>
</evidence>
<feature type="transmembrane region" description="Helical" evidence="9">
    <location>
        <begin position="477"/>
        <end position="498"/>
    </location>
</feature>
<dbReference type="InParanoid" id="A0A061GCK9"/>